<evidence type="ECO:0000256" key="6">
    <source>
        <dbReference type="RuleBase" id="RU003345"/>
    </source>
</evidence>
<dbReference type="AlphaFoldDB" id="A0A3A2ZWW4"/>
<accession>A0A3A2ZWW4</accession>
<reference evidence="9" key="1">
    <citation type="submission" date="2017-02" db="EMBL/GenBank/DDBJ databases">
        <authorList>
            <person name="Tafer H."/>
            <person name="Lopandic K."/>
        </authorList>
    </citation>
    <scope>NUCLEOTIDE SEQUENCE [LARGE SCALE GENOMIC DNA]</scope>
    <source>
        <strain evidence="9">CBS 366.77</strain>
    </source>
</reference>
<dbReference type="GO" id="GO:0006598">
    <property type="term" value="P:polyamine catabolic process"/>
    <property type="evidence" value="ECO:0007669"/>
    <property type="project" value="TreeGrafter"/>
</dbReference>
<keyword evidence="3" id="KW-0520">NAD</keyword>
<evidence type="ECO:0000313" key="9">
    <source>
        <dbReference type="Proteomes" id="UP000266188"/>
    </source>
</evidence>
<dbReference type="InterPro" id="IPR029510">
    <property type="entry name" value="Ald_DH_CS_GLU"/>
</dbReference>
<keyword evidence="2 6" id="KW-0560">Oxidoreductase</keyword>
<protein>
    <recommendedName>
        <fullName evidence="4">aldehyde dehydrogenase (NAD(+))</fullName>
        <ecNumber evidence="4">1.2.1.3</ecNumber>
    </recommendedName>
</protein>
<gene>
    <name evidence="8" type="ORF">PHISCL_05171</name>
</gene>
<dbReference type="Gene3D" id="3.40.309.10">
    <property type="entry name" value="Aldehyde Dehydrogenase, Chain A, domain 2"/>
    <property type="match status" value="1"/>
</dbReference>
<keyword evidence="9" id="KW-1185">Reference proteome</keyword>
<dbReference type="EMBL" id="MVGC01000166">
    <property type="protein sequence ID" value="RJE22485.1"/>
    <property type="molecule type" value="Genomic_DNA"/>
</dbReference>
<dbReference type="PANTHER" id="PTHR43720">
    <property type="entry name" value="2-AMINOMUCONIC SEMIALDEHYDE DEHYDROGENASE"/>
    <property type="match status" value="1"/>
</dbReference>
<feature type="active site" evidence="5">
    <location>
        <position position="265"/>
    </location>
</feature>
<proteinExistence type="inferred from homology"/>
<comment type="caution">
    <text evidence="8">The sequence shown here is derived from an EMBL/GenBank/DDBJ whole genome shotgun (WGS) entry which is preliminary data.</text>
</comment>
<name>A0A3A2ZWW4_9EURO</name>
<dbReference type="EC" id="1.2.1.3" evidence="4"/>
<dbReference type="PROSITE" id="PS00687">
    <property type="entry name" value="ALDEHYDE_DEHYDR_GLU"/>
    <property type="match status" value="1"/>
</dbReference>
<dbReference type="FunFam" id="3.40.605.10:FF:000050">
    <property type="entry name" value="Aldehyde dehydrogenase, mitochondrial"/>
    <property type="match status" value="1"/>
</dbReference>
<evidence type="ECO:0000313" key="8">
    <source>
        <dbReference type="EMBL" id="RJE22485.1"/>
    </source>
</evidence>
<dbReference type="InterPro" id="IPR015590">
    <property type="entry name" value="Aldehyde_DH_dom"/>
</dbReference>
<organism evidence="8 9">
    <name type="scientific">Aspergillus sclerotialis</name>
    <dbReference type="NCBI Taxonomy" id="2070753"/>
    <lineage>
        <taxon>Eukaryota</taxon>
        <taxon>Fungi</taxon>
        <taxon>Dikarya</taxon>
        <taxon>Ascomycota</taxon>
        <taxon>Pezizomycotina</taxon>
        <taxon>Eurotiomycetes</taxon>
        <taxon>Eurotiomycetidae</taxon>
        <taxon>Eurotiales</taxon>
        <taxon>Aspergillaceae</taxon>
        <taxon>Aspergillus</taxon>
        <taxon>Aspergillus subgen. Polypaecilum</taxon>
    </lineage>
</organism>
<feature type="domain" description="Aldehyde dehydrogenase" evidence="7">
    <location>
        <begin position="28"/>
        <end position="493"/>
    </location>
</feature>
<dbReference type="FunFam" id="3.40.309.10:FF:000012">
    <property type="entry name" value="Betaine aldehyde dehydrogenase"/>
    <property type="match status" value="1"/>
</dbReference>
<dbReference type="GO" id="GO:0046394">
    <property type="term" value="P:carboxylic acid biosynthetic process"/>
    <property type="evidence" value="ECO:0007669"/>
    <property type="project" value="UniProtKB-ARBA"/>
</dbReference>
<evidence type="ECO:0000256" key="3">
    <source>
        <dbReference type="ARBA" id="ARBA00023027"/>
    </source>
</evidence>
<dbReference type="InterPro" id="IPR016162">
    <property type="entry name" value="Ald_DH_N"/>
</dbReference>
<dbReference type="Proteomes" id="UP000266188">
    <property type="component" value="Unassembled WGS sequence"/>
</dbReference>
<dbReference type="GO" id="GO:0004029">
    <property type="term" value="F:aldehyde dehydrogenase (NAD+) activity"/>
    <property type="evidence" value="ECO:0007669"/>
    <property type="project" value="UniProtKB-EC"/>
</dbReference>
<comment type="similarity">
    <text evidence="1 6">Belongs to the aldehyde dehydrogenase family.</text>
</comment>
<evidence type="ECO:0000256" key="5">
    <source>
        <dbReference type="PROSITE-ProRule" id="PRU10007"/>
    </source>
</evidence>
<sequence length="503" mass="54627">MSNLTQIVHAPNGVTYRQPTGLFINNQWVASSSGRKLASINPATEEEITSVYAATAEDADKAVRAARAAFEGEEWWSVVGTARGRLMLKLADMIENQQHVLATIEAMDNGKPYSQALGDIEEVFSVFRYYGGWADKSYGQTIETTRAKFTYTVREPIGVCGQIIPWNYPLGMAAWKLGPALACGNTVIIKAAEQTPLSILYFANILVEAGFPPGVVNIINGRGSEAGSALVQHPEVDKVAFTGSTATGKQIMRMASDTMKDITLETGGKSPLVIFDDAQIPNAIKWAHYGVMGNMGQICTATSRIFVHENIYDTFVKGLQEYTAKIQVIGSPFEAKTYQGPQVSKAQMEKILEYGQVARTEGARIVSGGKIADARPNGKGFYVEPTIVCDVQPHMRVYKEEIFGPFAVLVKFSTEAEVIKQSNATDYGLAAAVCTSDISRAHRVASQLKSGMIWINASNNSDFRVPFGGVKQSGIGRELGQAGLDAYSQLKSVHLNLQLTEQV</sequence>
<dbReference type="InterPro" id="IPR016161">
    <property type="entry name" value="Ald_DH/histidinol_DH"/>
</dbReference>
<dbReference type="Gene3D" id="3.40.605.10">
    <property type="entry name" value="Aldehyde Dehydrogenase, Chain A, domain 1"/>
    <property type="match status" value="1"/>
</dbReference>
<dbReference type="PANTHER" id="PTHR43720:SF2">
    <property type="entry name" value="2-AMINOMUCONIC SEMIALDEHYDE DEHYDROGENASE"/>
    <property type="match status" value="1"/>
</dbReference>
<dbReference type="SUPFAM" id="SSF53720">
    <property type="entry name" value="ALDH-like"/>
    <property type="match status" value="1"/>
</dbReference>
<dbReference type="Pfam" id="PF00171">
    <property type="entry name" value="Aldedh"/>
    <property type="match status" value="1"/>
</dbReference>
<dbReference type="InterPro" id="IPR016163">
    <property type="entry name" value="Ald_DH_C"/>
</dbReference>
<evidence type="ECO:0000256" key="4">
    <source>
        <dbReference type="ARBA" id="ARBA00024226"/>
    </source>
</evidence>
<evidence type="ECO:0000256" key="1">
    <source>
        <dbReference type="ARBA" id="ARBA00009986"/>
    </source>
</evidence>
<dbReference type="OrthoDB" id="310895at2759"/>
<evidence type="ECO:0000259" key="7">
    <source>
        <dbReference type="Pfam" id="PF00171"/>
    </source>
</evidence>
<dbReference type="STRING" id="2070753.A0A3A2ZWW4"/>
<dbReference type="FunFam" id="3.40.605.10:FF:000026">
    <property type="entry name" value="Aldehyde dehydrogenase, putative"/>
    <property type="match status" value="1"/>
</dbReference>
<evidence type="ECO:0000256" key="2">
    <source>
        <dbReference type="ARBA" id="ARBA00023002"/>
    </source>
</evidence>